<protein>
    <recommendedName>
        <fullName evidence="11">Biosynthetic peptidoglycan transglycosylase</fullName>
        <ecNumber evidence="11">2.4.99.28</ecNumber>
    </recommendedName>
    <alternativeName>
        <fullName evidence="11">Glycan polymerase</fullName>
    </alternativeName>
    <alternativeName>
        <fullName evidence="11">Peptidoglycan glycosyltransferase MtgA</fullName>
        <shortName evidence="11">PGT</shortName>
    </alternativeName>
</protein>
<evidence type="ECO:0000256" key="6">
    <source>
        <dbReference type="ARBA" id="ARBA00022960"/>
    </source>
</evidence>
<dbReference type="InterPro" id="IPR011812">
    <property type="entry name" value="Pep_trsgly"/>
</dbReference>
<feature type="transmembrane region" description="Helical" evidence="11">
    <location>
        <begin position="12"/>
        <end position="37"/>
    </location>
</feature>
<dbReference type="OrthoDB" id="9766909at2"/>
<comment type="catalytic activity">
    <reaction evidence="11">
        <text>[GlcNAc-(1-&gt;4)-Mur2Ac(oyl-L-Ala-gamma-D-Glu-L-Lys-D-Ala-D-Ala)](n)-di-trans,octa-cis-undecaprenyl diphosphate + beta-D-GlcNAc-(1-&gt;4)-Mur2Ac(oyl-L-Ala-gamma-D-Glu-L-Lys-D-Ala-D-Ala)-di-trans,octa-cis-undecaprenyl diphosphate = [GlcNAc-(1-&gt;4)-Mur2Ac(oyl-L-Ala-gamma-D-Glu-L-Lys-D-Ala-D-Ala)](n+1)-di-trans,octa-cis-undecaprenyl diphosphate + di-trans,octa-cis-undecaprenyl diphosphate + H(+)</text>
        <dbReference type="Rhea" id="RHEA:23708"/>
        <dbReference type="Rhea" id="RHEA-COMP:9602"/>
        <dbReference type="Rhea" id="RHEA-COMP:9603"/>
        <dbReference type="ChEBI" id="CHEBI:15378"/>
        <dbReference type="ChEBI" id="CHEBI:58405"/>
        <dbReference type="ChEBI" id="CHEBI:60033"/>
        <dbReference type="ChEBI" id="CHEBI:78435"/>
        <dbReference type="EC" id="2.4.99.28"/>
    </reaction>
</comment>
<dbReference type="SUPFAM" id="SSF53955">
    <property type="entry name" value="Lysozyme-like"/>
    <property type="match status" value="1"/>
</dbReference>
<keyword evidence="7 11" id="KW-0573">Peptidoglycan synthesis</keyword>
<dbReference type="GO" id="GO:0071555">
    <property type="term" value="P:cell wall organization"/>
    <property type="evidence" value="ECO:0007669"/>
    <property type="project" value="UniProtKB-KW"/>
</dbReference>
<evidence type="ECO:0000256" key="5">
    <source>
        <dbReference type="ARBA" id="ARBA00022692"/>
    </source>
</evidence>
<dbReference type="GO" id="GO:0005886">
    <property type="term" value="C:plasma membrane"/>
    <property type="evidence" value="ECO:0007669"/>
    <property type="project" value="UniProtKB-SubCell"/>
</dbReference>
<comment type="caution">
    <text evidence="13">The sequence shown here is derived from an EMBL/GenBank/DDBJ whole genome shotgun (WGS) entry which is preliminary data.</text>
</comment>
<dbReference type="Pfam" id="PF00912">
    <property type="entry name" value="Transgly"/>
    <property type="match status" value="1"/>
</dbReference>
<comment type="similarity">
    <text evidence="11">Belongs to the glycosyltransferase 51 family.</text>
</comment>
<comment type="pathway">
    <text evidence="11">Cell wall biogenesis; peptidoglycan biosynthesis.</text>
</comment>
<dbReference type="InterPro" id="IPR036950">
    <property type="entry name" value="PBP_transglycosylase"/>
</dbReference>
<feature type="domain" description="Glycosyl transferase family 51" evidence="12">
    <location>
        <begin position="61"/>
        <end position="228"/>
    </location>
</feature>
<dbReference type="InterPro" id="IPR023346">
    <property type="entry name" value="Lysozyme-like_dom_sf"/>
</dbReference>
<dbReference type="HAMAP" id="MF_00766">
    <property type="entry name" value="PGT_MtgA"/>
    <property type="match status" value="1"/>
</dbReference>
<dbReference type="GO" id="GO:0009274">
    <property type="term" value="C:peptidoglycan-based cell wall"/>
    <property type="evidence" value="ECO:0007669"/>
    <property type="project" value="InterPro"/>
</dbReference>
<dbReference type="UniPathway" id="UPA00219"/>
<name>A0A6L6PM90_9BURK</name>
<evidence type="ECO:0000256" key="1">
    <source>
        <dbReference type="ARBA" id="ARBA00022475"/>
    </source>
</evidence>
<gene>
    <name evidence="11 13" type="primary">mtgA</name>
    <name evidence="13" type="ORF">GM676_21125</name>
</gene>
<comment type="subcellular location">
    <subcellularLocation>
        <location evidence="11">Cell inner membrane</location>
        <topology evidence="11">Single-pass membrane protein</topology>
    </subcellularLocation>
</comment>
<evidence type="ECO:0000256" key="10">
    <source>
        <dbReference type="ARBA" id="ARBA00023316"/>
    </source>
</evidence>
<dbReference type="GO" id="GO:0008360">
    <property type="term" value="P:regulation of cell shape"/>
    <property type="evidence" value="ECO:0007669"/>
    <property type="project" value="UniProtKB-KW"/>
</dbReference>
<evidence type="ECO:0000259" key="12">
    <source>
        <dbReference type="Pfam" id="PF00912"/>
    </source>
</evidence>
<keyword evidence="6 11" id="KW-0133">Cell shape</keyword>
<keyword evidence="9 11" id="KW-0472">Membrane</keyword>
<evidence type="ECO:0000313" key="13">
    <source>
        <dbReference type="EMBL" id="MTV40073.1"/>
    </source>
</evidence>
<dbReference type="RefSeq" id="WP_155465911.1">
    <property type="nucleotide sequence ID" value="NZ_WNKY01000028.1"/>
</dbReference>
<dbReference type="Proteomes" id="UP000475582">
    <property type="component" value="Unassembled WGS sequence"/>
</dbReference>
<dbReference type="AlphaFoldDB" id="A0A6L6PM90"/>
<organism evidence="13 14">
    <name type="scientific">Duganella radicis</name>
    <dbReference type="NCBI Taxonomy" id="551988"/>
    <lineage>
        <taxon>Bacteria</taxon>
        <taxon>Pseudomonadati</taxon>
        <taxon>Pseudomonadota</taxon>
        <taxon>Betaproteobacteria</taxon>
        <taxon>Burkholderiales</taxon>
        <taxon>Oxalobacteraceae</taxon>
        <taxon>Telluria group</taxon>
        <taxon>Duganella</taxon>
    </lineage>
</organism>
<dbReference type="PANTHER" id="PTHR30400:SF0">
    <property type="entry name" value="BIOSYNTHETIC PEPTIDOGLYCAN TRANSGLYCOSYLASE"/>
    <property type="match status" value="1"/>
</dbReference>
<comment type="function">
    <text evidence="11">Peptidoglycan polymerase that catalyzes glycan chain elongation from lipid-linked precursors.</text>
</comment>
<dbReference type="EC" id="2.4.99.28" evidence="11"/>
<dbReference type="Gene3D" id="1.10.3810.10">
    <property type="entry name" value="Biosynthetic peptidoglycan transglycosylase-like"/>
    <property type="match status" value="1"/>
</dbReference>
<keyword evidence="4 11" id="KW-0808">Transferase</keyword>
<evidence type="ECO:0000256" key="4">
    <source>
        <dbReference type="ARBA" id="ARBA00022679"/>
    </source>
</evidence>
<keyword evidence="2 11" id="KW-0997">Cell inner membrane</keyword>
<dbReference type="InterPro" id="IPR001264">
    <property type="entry name" value="Glyco_trans_51"/>
</dbReference>
<keyword evidence="3 11" id="KW-0328">Glycosyltransferase</keyword>
<evidence type="ECO:0000256" key="11">
    <source>
        <dbReference type="HAMAP-Rule" id="MF_00766"/>
    </source>
</evidence>
<evidence type="ECO:0000256" key="7">
    <source>
        <dbReference type="ARBA" id="ARBA00022984"/>
    </source>
</evidence>
<reference evidence="13 14" key="1">
    <citation type="submission" date="2019-11" db="EMBL/GenBank/DDBJ databases">
        <title>Type strains purchased from KCTC, JCM and DSMZ.</title>
        <authorList>
            <person name="Lu H."/>
        </authorList>
    </citation>
    <scope>NUCLEOTIDE SEQUENCE [LARGE SCALE GENOMIC DNA]</scope>
    <source>
        <strain evidence="13 14">KCTC 22382</strain>
    </source>
</reference>
<evidence type="ECO:0000256" key="3">
    <source>
        <dbReference type="ARBA" id="ARBA00022676"/>
    </source>
</evidence>
<evidence type="ECO:0000256" key="9">
    <source>
        <dbReference type="ARBA" id="ARBA00023136"/>
    </source>
</evidence>
<keyword evidence="10 11" id="KW-0961">Cell wall biogenesis/degradation</keyword>
<accession>A0A6L6PM90</accession>
<dbReference type="GO" id="GO:0016763">
    <property type="term" value="F:pentosyltransferase activity"/>
    <property type="evidence" value="ECO:0007669"/>
    <property type="project" value="InterPro"/>
</dbReference>
<proteinExistence type="inferred from homology"/>
<keyword evidence="14" id="KW-1185">Reference proteome</keyword>
<keyword evidence="1 11" id="KW-1003">Cell membrane</keyword>
<keyword evidence="8 11" id="KW-1133">Transmembrane helix</keyword>
<keyword evidence="5 11" id="KW-0812">Transmembrane</keyword>
<dbReference type="EMBL" id="WNKY01000028">
    <property type="protein sequence ID" value="MTV40073.1"/>
    <property type="molecule type" value="Genomic_DNA"/>
</dbReference>
<dbReference type="NCBIfam" id="TIGR02070">
    <property type="entry name" value="mono_pep_trsgly"/>
    <property type="match status" value="1"/>
</dbReference>
<sequence length="234" mass="27186">MSKPAGKWRWVKWIFIVPILLFLAVQLYFFLQIWWWVDHNPSMTSFMRQQQSALREKNPKANIQQLWVPYNRISNNLKRAIIASEDANFSEHEGVDWEAMQKAYEKNNKKKKVVSGGSTITQQLAKNLFLSGSRSYLRKGEELIITFMLETLMDKERIFEIYLNVVEFGTGTFGAEAAARHYYGVSAANLNAMQAAKLAVMLPNPRYFDKHRDSNYLARRTAVILRRMNSAELP</sequence>
<dbReference type="PANTHER" id="PTHR30400">
    <property type="entry name" value="MONOFUNCTIONAL BIOSYNTHETIC PEPTIDOGLYCAN TRANSGLYCOSYLASE"/>
    <property type="match status" value="1"/>
</dbReference>
<evidence type="ECO:0000256" key="2">
    <source>
        <dbReference type="ARBA" id="ARBA00022519"/>
    </source>
</evidence>
<dbReference type="GO" id="GO:0008955">
    <property type="term" value="F:peptidoglycan glycosyltransferase activity"/>
    <property type="evidence" value="ECO:0007669"/>
    <property type="project" value="UniProtKB-UniRule"/>
</dbReference>
<evidence type="ECO:0000256" key="8">
    <source>
        <dbReference type="ARBA" id="ARBA00022989"/>
    </source>
</evidence>
<evidence type="ECO:0000313" key="14">
    <source>
        <dbReference type="Proteomes" id="UP000475582"/>
    </source>
</evidence>
<dbReference type="GO" id="GO:0009252">
    <property type="term" value="P:peptidoglycan biosynthetic process"/>
    <property type="evidence" value="ECO:0007669"/>
    <property type="project" value="UniProtKB-UniRule"/>
</dbReference>